<dbReference type="RefSeq" id="WP_153819931.1">
    <property type="nucleotide sequence ID" value="NZ_WJIE01000004.1"/>
</dbReference>
<dbReference type="PROSITE" id="PS50011">
    <property type="entry name" value="PROTEIN_KINASE_DOM"/>
    <property type="match status" value="1"/>
</dbReference>
<dbReference type="Proteomes" id="UP000440224">
    <property type="component" value="Unassembled WGS sequence"/>
</dbReference>
<organism evidence="10 11">
    <name type="scientific">Polyangium spumosum</name>
    <dbReference type="NCBI Taxonomy" id="889282"/>
    <lineage>
        <taxon>Bacteria</taxon>
        <taxon>Pseudomonadati</taxon>
        <taxon>Myxococcota</taxon>
        <taxon>Polyangia</taxon>
        <taxon>Polyangiales</taxon>
        <taxon>Polyangiaceae</taxon>
        <taxon>Polyangium</taxon>
    </lineage>
</organism>
<dbReference type="EMBL" id="WJIE01000004">
    <property type="protein sequence ID" value="MRG93058.1"/>
    <property type="molecule type" value="Genomic_DNA"/>
</dbReference>
<evidence type="ECO:0000256" key="5">
    <source>
        <dbReference type="ARBA" id="ARBA00022777"/>
    </source>
</evidence>
<dbReference type="Gene3D" id="3.30.200.20">
    <property type="entry name" value="Phosphorylase Kinase, domain 1"/>
    <property type="match status" value="1"/>
</dbReference>
<dbReference type="AlphaFoldDB" id="A0A6N7PM16"/>
<dbReference type="PROSITE" id="PS00107">
    <property type="entry name" value="PROTEIN_KINASE_ATP"/>
    <property type="match status" value="1"/>
</dbReference>
<keyword evidence="4 7" id="KW-0547">Nucleotide-binding</keyword>
<dbReference type="InterPro" id="IPR050660">
    <property type="entry name" value="NEK_Ser/Thr_kinase"/>
</dbReference>
<comment type="similarity">
    <text evidence="1">Belongs to the protein kinase superfamily. NEK Ser/Thr protein kinase family. NIMA subfamily.</text>
</comment>
<dbReference type="InterPro" id="IPR017441">
    <property type="entry name" value="Protein_kinase_ATP_BS"/>
</dbReference>
<proteinExistence type="inferred from homology"/>
<dbReference type="EC" id="2.7.11.1" evidence="2"/>
<name>A0A6N7PM16_9BACT</name>
<dbReference type="SMART" id="SM00220">
    <property type="entry name" value="S_TKc"/>
    <property type="match status" value="1"/>
</dbReference>
<evidence type="ECO:0000256" key="8">
    <source>
        <dbReference type="SAM" id="MobiDB-lite"/>
    </source>
</evidence>
<dbReference type="InterPro" id="IPR008271">
    <property type="entry name" value="Ser/Thr_kinase_AS"/>
</dbReference>
<sequence>MRASLFAGRYRVVRRLGAGAMGAVYEVLDIATGRPRALKVMHAHAATRGDLRERFRLEARVAGEVESPFLVDVLDAGTDDATGAPYLVMELLHGEDLGQRLRRAGALPAAEVIRLLSQVALALDATHARGIVHRDLKPSNLFVEERPREDARIKIVDFGVAKVLTELGDPETTGAVGTPTYMAPEQIRGLPVGPAADIHALGMVAFTLLVGSPYWEDERGQDPITFALTAVKGPVEPARARAARRGRELAAAFDAWFVRATHPDPERRFSRATIAIRALGVALGVPAAMLEGEELQADDARDADEPRADEQTRTSSATRTGTSDATATRTSDASATMPLGVDTRPPRRRRAVVLLSAGIAALGAGSFVAMFHEDVRPDATRPVPSASRPARALLACPVLVASGVDAPAGWLGAAAAATFCERARVLFGGDPGSTLLPAELLGFPGQPSDRSPEDPYAGPEARTRSLDAARRAEMHIDGEVLRGASGFEVRIVLKNDAGVERDHAEGRGRGLYEAVREVMDALVTRGSLPRAARLAPEEADVSRAKDVDGALRLLDLTLAMAHNAGGLPGACAAVEEKASDLAEIGLIERYRCAYTLGLRTPEITLPALDEASPGALAARARLEHMVFRRDPPEVVEAILKQANEAPSPQARSTLWATASCLLQSTDPGRAAEAALLSVQASPKNPVGEFCAPWLQLAAVTQGTERAPAAVRGMQAWAPWEGYGWLLGALATEDAETSLVFARRAHVLSPFDTYVATVLADRLFSSGLREEVRGLALQVSTGGYPVHRVARDKWLVQVDASEARLSRALERARRVMGTEAEDAGWVRVERLQIAWRALEIGLLLGRGPEVADDIVRVFLEPEPPPLDGAHLDVPLRLPAICARASRGVSRRCFDRFRSLKERLSGGLLPETDAFVAGAERYAEGDLAGAAQAFRPLVRAPGPFVAVMGEAMLEAFEHAGEDEIVGRLLEALEASEAKAAGARAWMAQAATRAARRGDRARAERFARRVIDAWAMADADVPLVRDMRALLTAGARGRNSSNRSDRRGDSGTR</sequence>
<dbReference type="CDD" id="cd14014">
    <property type="entry name" value="STKc_PknB_like"/>
    <property type="match status" value="1"/>
</dbReference>
<keyword evidence="5 10" id="KW-0418">Kinase</keyword>
<keyword evidence="3" id="KW-0808">Transferase</keyword>
<evidence type="ECO:0000259" key="9">
    <source>
        <dbReference type="PROSITE" id="PS50011"/>
    </source>
</evidence>
<dbReference type="PANTHER" id="PTHR43671:SF13">
    <property type="entry name" value="SERINE_THREONINE-PROTEIN KINASE NEK2"/>
    <property type="match status" value="1"/>
</dbReference>
<dbReference type="PANTHER" id="PTHR43671">
    <property type="entry name" value="SERINE/THREONINE-PROTEIN KINASE NEK"/>
    <property type="match status" value="1"/>
</dbReference>
<accession>A0A6N7PM16</accession>
<evidence type="ECO:0000313" key="10">
    <source>
        <dbReference type="EMBL" id="MRG93058.1"/>
    </source>
</evidence>
<feature type="region of interest" description="Disordered" evidence="8">
    <location>
        <begin position="296"/>
        <end position="343"/>
    </location>
</feature>
<evidence type="ECO:0000256" key="6">
    <source>
        <dbReference type="ARBA" id="ARBA00022840"/>
    </source>
</evidence>
<evidence type="ECO:0000256" key="7">
    <source>
        <dbReference type="PROSITE-ProRule" id="PRU10141"/>
    </source>
</evidence>
<keyword evidence="11" id="KW-1185">Reference proteome</keyword>
<evidence type="ECO:0000313" key="11">
    <source>
        <dbReference type="Proteomes" id="UP000440224"/>
    </source>
</evidence>
<dbReference type="InterPro" id="IPR000719">
    <property type="entry name" value="Prot_kinase_dom"/>
</dbReference>
<evidence type="ECO:0000256" key="2">
    <source>
        <dbReference type="ARBA" id="ARBA00012513"/>
    </source>
</evidence>
<evidence type="ECO:0000256" key="4">
    <source>
        <dbReference type="ARBA" id="ARBA00022741"/>
    </source>
</evidence>
<evidence type="ECO:0000256" key="3">
    <source>
        <dbReference type="ARBA" id="ARBA00022679"/>
    </source>
</evidence>
<dbReference type="InterPro" id="IPR011009">
    <property type="entry name" value="Kinase-like_dom_sf"/>
</dbReference>
<feature type="compositionally biased region" description="Low complexity" evidence="8">
    <location>
        <begin position="313"/>
        <end position="336"/>
    </location>
</feature>
<dbReference type="PROSITE" id="PS00108">
    <property type="entry name" value="PROTEIN_KINASE_ST"/>
    <property type="match status" value="1"/>
</dbReference>
<dbReference type="GO" id="GO:0004674">
    <property type="term" value="F:protein serine/threonine kinase activity"/>
    <property type="evidence" value="ECO:0007669"/>
    <property type="project" value="UniProtKB-EC"/>
</dbReference>
<gene>
    <name evidence="10" type="ORF">GF068_14115</name>
</gene>
<dbReference type="SUPFAM" id="SSF56112">
    <property type="entry name" value="Protein kinase-like (PK-like)"/>
    <property type="match status" value="1"/>
</dbReference>
<feature type="compositionally biased region" description="Basic and acidic residues" evidence="8">
    <location>
        <begin position="298"/>
        <end position="312"/>
    </location>
</feature>
<dbReference type="OrthoDB" id="9801841at2"/>
<protein>
    <recommendedName>
        <fullName evidence="2">non-specific serine/threonine protein kinase</fullName>
        <ecNumber evidence="2">2.7.11.1</ecNumber>
    </recommendedName>
</protein>
<feature type="domain" description="Protein kinase" evidence="9">
    <location>
        <begin position="10"/>
        <end position="283"/>
    </location>
</feature>
<feature type="region of interest" description="Disordered" evidence="8">
    <location>
        <begin position="440"/>
        <end position="462"/>
    </location>
</feature>
<dbReference type="Gene3D" id="1.10.510.10">
    <property type="entry name" value="Transferase(Phosphotransferase) domain 1"/>
    <property type="match status" value="1"/>
</dbReference>
<dbReference type="Pfam" id="PF00069">
    <property type="entry name" value="Pkinase"/>
    <property type="match status" value="1"/>
</dbReference>
<comment type="caution">
    <text evidence="10">The sequence shown here is derived from an EMBL/GenBank/DDBJ whole genome shotgun (WGS) entry which is preliminary data.</text>
</comment>
<keyword evidence="6 7" id="KW-0067">ATP-binding</keyword>
<reference evidence="10 11" key="1">
    <citation type="submission" date="2019-10" db="EMBL/GenBank/DDBJ databases">
        <title>A soil myxobacterium in the family Polyangiaceae.</title>
        <authorList>
            <person name="Li Y."/>
            <person name="Wang J."/>
        </authorList>
    </citation>
    <scope>NUCLEOTIDE SEQUENCE [LARGE SCALE GENOMIC DNA]</scope>
    <source>
        <strain evidence="10 11">DSM 14734</strain>
    </source>
</reference>
<feature type="binding site" evidence="7">
    <location>
        <position position="39"/>
    </location>
    <ligand>
        <name>ATP</name>
        <dbReference type="ChEBI" id="CHEBI:30616"/>
    </ligand>
</feature>
<dbReference type="GO" id="GO:0005524">
    <property type="term" value="F:ATP binding"/>
    <property type="evidence" value="ECO:0007669"/>
    <property type="project" value="UniProtKB-UniRule"/>
</dbReference>
<evidence type="ECO:0000256" key="1">
    <source>
        <dbReference type="ARBA" id="ARBA00010886"/>
    </source>
</evidence>